<sequence length="142" mass="16213">MAGSLLGSDFTSIQERIKQYQSFKKQQYKLKNKVNKTSDFNVLQQPKALMSFGLTADRNTVPFTLFDYLSLADFSSRIIQPNKRGAVSSEIPKILTVLNIEIDSWINTIQHFRRQYANFAGSKSSLMKCAHSHNHSWYKGCA</sequence>
<evidence type="ECO:0000313" key="1">
    <source>
        <dbReference type="EMBL" id="SFC12077.1"/>
    </source>
</evidence>
<keyword evidence="2" id="KW-1185">Reference proteome</keyword>
<evidence type="ECO:0000313" key="2">
    <source>
        <dbReference type="Proteomes" id="UP000198862"/>
    </source>
</evidence>
<gene>
    <name evidence="1" type="ORF">SAMN02745724_00935</name>
</gene>
<organism evidence="1 2">
    <name type="scientific">Pseudoalteromonas denitrificans DSM 6059</name>
    <dbReference type="NCBI Taxonomy" id="1123010"/>
    <lineage>
        <taxon>Bacteria</taxon>
        <taxon>Pseudomonadati</taxon>
        <taxon>Pseudomonadota</taxon>
        <taxon>Gammaproteobacteria</taxon>
        <taxon>Alteromonadales</taxon>
        <taxon>Pseudoalteromonadaceae</taxon>
        <taxon>Pseudoalteromonas</taxon>
    </lineage>
</organism>
<proteinExistence type="predicted"/>
<name>A0A1I1GJY2_9GAMM</name>
<dbReference type="STRING" id="1123010.SAMN02745724_00935"/>
<dbReference type="Proteomes" id="UP000198862">
    <property type="component" value="Unassembled WGS sequence"/>
</dbReference>
<reference evidence="1 2" key="1">
    <citation type="submission" date="2016-10" db="EMBL/GenBank/DDBJ databases">
        <authorList>
            <person name="de Groot N.N."/>
        </authorList>
    </citation>
    <scope>NUCLEOTIDE SEQUENCE [LARGE SCALE GENOMIC DNA]</scope>
    <source>
        <strain evidence="1 2">DSM 6059</strain>
    </source>
</reference>
<dbReference type="AlphaFoldDB" id="A0A1I1GJY2"/>
<dbReference type="EMBL" id="FOLO01000005">
    <property type="protein sequence ID" value="SFC12077.1"/>
    <property type="molecule type" value="Genomic_DNA"/>
</dbReference>
<dbReference type="RefSeq" id="WP_245763755.1">
    <property type="nucleotide sequence ID" value="NZ_FOLO01000005.1"/>
</dbReference>
<protein>
    <submittedName>
        <fullName evidence="1">Uncharacterized protein</fullName>
    </submittedName>
</protein>
<accession>A0A1I1GJY2</accession>